<protein>
    <submittedName>
        <fullName evidence="2">Uncharacterized protein</fullName>
    </submittedName>
</protein>
<dbReference type="Proteomes" id="UP001215151">
    <property type="component" value="Unassembled WGS sequence"/>
</dbReference>
<proteinExistence type="predicted"/>
<evidence type="ECO:0000313" key="3">
    <source>
        <dbReference type="Proteomes" id="UP001215151"/>
    </source>
</evidence>
<name>A0AAD7XC58_9APHY</name>
<feature type="compositionally biased region" description="Polar residues" evidence="1">
    <location>
        <begin position="119"/>
        <end position="128"/>
    </location>
</feature>
<feature type="region of interest" description="Disordered" evidence="1">
    <location>
        <begin position="86"/>
        <end position="166"/>
    </location>
</feature>
<accession>A0AAD7XC58</accession>
<evidence type="ECO:0000256" key="1">
    <source>
        <dbReference type="SAM" id="MobiDB-lite"/>
    </source>
</evidence>
<sequence>MSDENIATQPSSLPAKSGRLGYGDLPTLALHLRRRSRVLGLDQATVAAHRTLVLQPPPPYPLLSSSPSLLSTARHVCRLNTFAIQREEDEKKKQEELLRKKREFDNRFKSRGKRRSPDAPSSNDTTESPAKKPKVDEPLNQYQKELQSYADKSLKDGGNGVRPLVK</sequence>
<feature type="compositionally biased region" description="Polar residues" evidence="1">
    <location>
        <begin position="1"/>
        <end position="14"/>
    </location>
</feature>
<organism evidence="2 3">
    <name type="scientific">Trametes cubensis</name>
    <dbReference type="NCBI Taxonomy" id="1111947"/>
    <lineage>
        <taxon>Eukaryota</taxon>
        <taxon>Fungi</taxon>
        <taxon>Dikarya</taxon>
        <taxon>Basidiomycota</taxon>
        <taxon>Agaricomycotina</taxon>
        <taxon>Agaricomycetes</taxon>
        <taxon>Polyporales</taxon>
        <taxon>Polyporaceae</taxon>
        <taxon>Trametes</taxon>
    </lineage>
</organism>
<dbReference type="AlphaFoldDB" id="A0AAD7XC58"/>
<comment type="caution">
    <text evidence="2">The sequence shown here is derived from an EMBL/GenBank/DDBJ whole genome shotgun (WGS) entry which is preliminary data.</text>
</comment>
<evidence type="ECO:0000313" key="2">
    <source>
        <dbReference type="EMBL" id="KAJ8483379.1"/>
    </source>
</evidence>
<reference evidence="2" key="1">
    <citation type="submission" date="2022-11" db="EMBL/GenBank/DDBJ databases">
        <title>Genome Sequence of Cubamyces cubensis.</title>
        <authorList>
            <person name="Buettner E."/>
        </authorList>
    </citation>
    <scope>NUCLEOTIDE SEQUENCE</scope>
    <source>
        <strain evidence="2">MPL-01</strain>
    </source>
</reference>
<feature type="region of interest" description="Disordered" evidence="1">
    <location>
        <begin position="1"/>
        <end position="20"/>
    </location>
</feature>
<dbReference type="EMBL" id="JAPEVG010000095">
    <property type="protein sequence ID" value="KAJ8483379.1"/>
    <property type="molecule type" value="Genomic_DNA"/>
</dbReference>
<gene>
    <name evidence="2" type="ORF">ONZ51_g4763</name>
</gene>
<feature type="compositionally biased region" description="Basic and acidic residues" evidence="1">
    <location>
        <begin position="86"/>
        <end position="108"/>
    </location>
</feature>
<keyword evidence="3" id="KW-1185">Reference proteome</keyword>